<feature type="compositionally biased region" description="Low complexity" evidence="1">
    <location>
        <begin position="15"/>
        <end position="33"/>
    </location>
</feature>
<keyword evidence="3" id="KW-1185">Reference proteome</keyword>
<evidence type="ECO:0000313" key="2">
    <source>
        <dbReference type="EMBL" id="GDY57948.1"/>
    </source>
</evidence>
<evidence type="ECO:0000313" key="3">
    <source>
        <dbReference type="Proteomes" id="UP000301309"/>
    </source>
</evidence>
<dbReference type="EMBL" id="BJHW01000001">
    <property type="protein sequence ID" value="GDY57948.1"/>
    <property type="molecule type" value="Genomic_DNA"/>
</dbReference>
<comment type="caution">
    <text evidence="2">The sequence shown here is derived from an EMBL/GenBank/DDBJ whole genome shotgun (WGS) entry which is preliminary data.</text>
</comment>
<sequence>MGIPNGFLLGIPMTPDEGAGAPGGAAEAAPAPDSKITPPPLRRGQYHQMPETRVALSDQRR</sequence>
<evidence type="ECO:0000256" key="1">
    <source>
        <dbReference type="SAM" id="MobiDB-lite"/>
    </source>
</evidence>
<dbReference type="AlphaFoldDB" id="A0A4D4LHI8"/>
<reference evidence="2 3" key="1">
    <citation type="journal article" date="2020" name="Int. J. Syst. Evol. Microbiol.">
        <title>Reclassification of Streptomyces castelarensis and Streptomyces sporoclivatus as later heterotypic synonyms of Streptomyces antimycoticus.</title>
        <authorList>
            <person name="Komaki H."/>
            <person name="Tamura T."/>
        </authorList>
    </citation>
    <scope>NUCLEOTIDE SEQUENCE [LARGE SCALE GENOMIC DNA]</scope>
    <source>
        <strain evidence="2 3">NBRC 13459</strain>
    </source>
</reference>
<protein>
    <submittedName>
        <fullName evidence="2">Uncharacterized protein</fullName>
    </submittedName>
</protein>
<accession>A0A4D4LHI8</accession>
<name>A0A4D4LHI8_STRVO</name>
<proteinExistence type="predicted"/>
<gene>
    <name evidence="2" type="ORF">SVIO_085710</name>
</gene>
<feature type="region of interest" description="Disordered" evidence="1">
    <location>
        <begin position="1"/>
        <end position="61"/>
    </location>
</feature>
<dbReference type="Proteomes" id="UP000301309">
    <property type="component" value="Unassembled WGS sequence"/>
</dbReference>
<organism evidence="2 3">
    <name type="scientific">Streptomyces violaceusniger</name>
    <dbReference type="NCBI Taxonomy" id="68280"/>
    <lineage>
        <taxon>Bacteria</taxon>
        <taxon>Bacillati</taxon>
        <taxon>Actinomycetota</taxon>
        <taxon>Actinomycetes</taxon>
        <taxon>Kitasatosporales</taxon>
        <taxon>Streptomycetaceae</taxon>
        <taxon>Streptomyces</taxon>
        <taxon>Streptomyces violaceusniger group</taxon>
    </lineage>
</organism>